<sequence length="59" mass="7144">MCVDVKRRYQENRSCIVSEDLDKFKKLYKGISSKYFVMNLELMYDVLIELSLLSKYLQR</sequence>
<dbReference type="AlphaFoldDB" id="A0A7R9DMP9"/>
<reference evidence="1" key="1">
    <citation type="submission" date="2020-11" db="EMBL/GenBank/DDBJ databases">
        <authorList>
            <person name="Tran Van P."/>
        </authorList>
    </citation>
    <scope>NUCLEOTIDE SEQUENCE</scope>
</reference>
<proteinExistence type="predicted"/>
<dbReference type="EMBL" id="OD014267">
    <property type="protein sequence ID" value="CAD7417611.1"/>
    <property type="molecule type" value="Genomic_DNA"/>
</dbReference>
<evidence type="ECO:0000313" key="1">
    <source>
        <dbReference type="EMBL" id="CAD7417611.1"/>
    </source>
</evidence>
<organism evidence="1">
    <name type="scientific">Timema poppense</name>
    <name type="common">Walking stick</name>
    <dbReference type="NCBI Taxonomy" id="170557"/>
    <lineage>
        <taxon>Eukaryota</taxon>
        <taxon>Metazoa</taxon>
        <taxon>Ecdysozoa</taxon>
        <taxon>Arthropoda</taxon>
        <taxon>Hexapoda</taxon>
        <taxon>Insecta</taxon>
        <taxon>Pterygota</taxon>
        <taxon>Neoptera</taxon>
        <taxon>Polyneoptera</taxon>
        <taxon>Phasmatodea</taxon>
        <taxon>Timematodea</taxon>
        <taxon>Timematoidea</taxon>
        <taxon>Timematidae</taxon>
        <taxon>Timema</taxon>
    </lineage>
</organism>
<accession>A0A7R9DMP9</accession>
<name>A0A7R9DMP9_TIMPO</name>
<protein>
    <submittedName>
        <fullName evidence="1">Uncharacterized protein</fullName>
    </submittedName>
</protein>
<gene>
    <name evidence="1" type="ORF">TPSB3V08_LOCUS11903</name>
</gene>